<evidence type="ECO:0000313" key="2">
    <source>
        <dbReference type="Proteomes" id="UP000499080"/>
    </source>
</evidence>
<dbReference type="InterPro" id="IPR036691">
    <property type="entry name" value="Endo/exonu/phosph_ase_sf"/>
</dbReference>
<gene>
    <name evidence="1" type="ORF">AVEN_164371_1</name>
</gene>
<dbReference type="PANTHER" id="PTHR33395:SF22">
    <property type="entry name" value="REVERSE TRANSCRIPTASE DOMAIN-CONTAINING PROTEIN"/>
    <property type="match status" value="1"/>
</dbReference>
<dbReference type="GO" id="GO:0007508">
    <property type="term" value="P:larval heart development"/>
    <property type="evidence" value="ECO:0007669"/>
    <property type="project" value="TreeGrafter"/>
</dbReference>
<protein>
    <recommendedName>
        <fullName evidence="3">Endonuclease/exonuclease/phosphatase domain-containing protein</fullName>
    </recommendedName>
</protein>
<dbReference type="AlphaFoldDB" id="A0A4Y2GF10"/>
<keyword evidence="2" id="KW-1185">Reference proteome</keyword>
<dbReference type="PANTHER" id="PTHR33395">
    <property type="entry name" value="TRANSCRIPTASE, PUTATIVE-RELATED-RELATED"/>
    <property type="match status" value="1"/>
</dbReference>
<sequence length="320" mass="36833">MYCSATDSSTTTFGGFYTGNGCQANVRGLRTKTVDFFSSVASEDFDVICLTETWLCEQIDSSDLFDDRYLVFRKDRDSSTSYCKRGGGVIVAIKKNVSASQIHVPLINLECIWISVKLKFGKKVALCVLYLPPASGIDSDVDDAIYNSYNRLDDAFVRTVPLKRAITKKFPFWYSVETKRLLRRKEIVRRLLLRHRNPVFIDEFRSSRTSVKFCIKRDHGNYLHLIEKDLISEPKKFWSHFKKDKNNNHLTDKLYYNDKYFTSDIDTANAYADYSCSVFKPCSEYDSNDSVNFNGFGDFFGIDTIIYDDVVVAFKELKST</sequence>
<organism evidence="1 2">
    <name type="scientific">Araneus ventricosus</name>
    <name type="common">Orbweaver spider</name>
    <name type="synonym">Epeira ventricosa</name>
    <dbReference type="NCBI Taxonomy" id="182803"/>
    <lineage>
        <taxon>Eukaryota</taxon>
        <taxon>Metazoa</taxon>
        <taxon>Ecdysozoa</taxon>
        <taxon>Arthropoda</taxon>
        <taxon>Chelicerata</taxon>
        <taxon>Arachnida</taxon>
        <taxon>Araneae</taxon>
        <taxon>Araneomorphae</taxon>
        <taxon>Entelegynae</taxon>
        <taxon>Araneoidea</taxon>
        <taxon>Araneidae</taxon>
        <taxon>Araneus</taxon>
    </lineage>
</organism>
<dbReference type="GO" id="GO:0031012">
    <property type="term" value="C:extracellular matrix"/>
    <property type="evidence" value="ECO:0007669"/>
    <property type="project" value="TreeGrafter"/>
</dbReference>
<dbReference type="SUPFAM" id="SSF56219">
    <property type="entry name" value="DNase I-like"/>
    <property type="match status" value="1"/>
</dbReference>
<proteinExistence type="predicted"/>
<dbReference type="EMBL" id="BGPR01001331">
    <property type="protein sequence ID" value="GBM51289.1"/>
    <property type="molecule type" value="Genomic_DNA"/>
</dbReference>
<evidence type="ECO:0008006" key="3">
    <source>
        <dbReference type="Google" id="ProtNLM"/>
    </source>
</evidence>
<name>A0A4Y2GF10_ARAVE</name>
<dbReference type="Gene3D" id="3.60.10.10">
    <property type="entry name" value="Endonuclease/exonuclease/phosphatase"/>
    <property type="match status" value="1"/>
</dbReference>
<reference evidence="1 2" key="1">
    <citation type="journal article" date="2019" name="Sci. Rep.">
        <title>Orb-weaving spider Araneus ventricosus genome elucidates the spidroin gene catalogue.</title>
        <authorList>
            <person name="Kono N."/>
            <person name="Nakamura H."/>
            <person name="Ohtoshi R."/>
            <person name="Moran D.A.P."/>
            <person name="Shinohara A."/>
            <person name="Yoshida Y."/>
            <person name="Fujiwara M."/>
            <person name="Mori M."/>
            <person name="Tomita M."/>
            <person name="Arakawa K."/>
        </authorList>
    </citation>
    <scope>NUCLEOTIDE SEQUENCE [LARGE SCALE GENOMIC DNA]</scope>
</reference>
<dbReference type="Proteomes" id="UP000499080">
    <property type="component" value="Unassembled WGS sequence"/>
</dbReference>
<dbReference type="OrthoDB" id="8069600at2759"/>
<accession>A0A4Y2GF10</accession>
<evidence type="ECO:0000313" key="1">
    <source>
        <dbReference type="EMBL" id="GBM51289.1"/>
    </source>
</evidence>
<dbReference type="GO" id="GO:0061343">
    <property type="term" value="P:cell adhesion involved in heart morphogenesis"/>
    <property type="evidence" value="ECO:0007669"/>
    <property type="project" value="TreeGrafter"/>
</dbReference>
<comment type="caution">
    <text evidence="1">The sequence shown here is derived from an EMBL/GenBank/DDBJ whole genome shotgun (WGS) entry which is preliminary data.</text>
</comment>